<accession>A0AAX2EE90</accession>
<evidence type="ECO:0000313" key="3">
    <source>
        <dbReference type="EMBL" id="SEM93740.1"/>
    </source>
</evidence>
<reference evidence="3 4" key="1">
    <citation type="submission" date="2016-10" db="EMBL/GenBank/DDBJ databases">
        <authorList>
            <person name="Varghese N."/>
            <person name="Submissions S."/>
        </authorList>
    </citation>
    <scope>NUCLEOTIDE SEQUENCE [LARGE SCALE GENOMIC DNA]</scope>
    <source>
        <strain evidence="3 4">DSM 21619</strain>
    </source>
</reference>
<dbReference type="EMBL" id="FOCD01000001">
    <property type="protein sequence ID" value="SEM93740.1"/>
    <property type="molecule type" value="Genomic_DNA"/>
</dbReference>
<evidence type="ECO:0000256" key="1">
    <source>
        <dbReference type="SAM" id="Phobius"/>
    </source>
</evidence>
<feature type="domain" description="DUF58" evidence="2">
    <location>
        <begin position="217"/>
        <end position="362"/>
    </location>
</feature>
<keyword evidence="1" id="KW-0812">Transmembrane</keyword>
<protein>
    <recommendedName>
        <fullName evidence="2">DUF58 domain-containing protein</fullName>
    </recommendedName>
</protein>
<name>A0AAX2EE90_9BACI</name>
<proteinExistence type="predicted"/>
<evidence type="ECO:0000259" key="2">
    <source>
        <dbReference type="Pfam" id="PF01882"/>
    </source>
</evidence>
<dbReference type="RefSeq" id="WP_093880182.1">
    <property type="nucleotide sequence ID" value="NZ_FOCD01000001.1"/>
</dbReference>
<dbReference type="PANTHER" id="PTHR34351:SF2">
    <property type="entry name" value="DUF58 DOMAIN-CONTAINING PROTEIN"/>
    <property type="match status" value="1"/>
</dbReference>
<dbReference type="Pfam" id="PF01882">
    <property type="entry name" value="DUF58"/>
    <property type="match status" value="1"/>
</dbReference>
<dbReference type="AlphaFoldDB" id="A0AAX2EE90"/>
<dbReference type="Proteomes" id="UP000199735">
    <property type="component" value="Unassembled WGS sequence"/>
</dbReference>
<gene>
    <name evidence="3" type="ORF">SAMN04489762_1451</name>
</gene>
<evidence type="ECO:0000313" key="4">
    <source>
        <dbReference type="Proteomes" id="UP000199735"/>
    </source>
</evidence>
<comment type="caution">
    <text evidence="3">The sequence shown here is derived from an EMBL/GenBank/DDBJ whole genome shotgun (WGS) entry which is preliminary data.</text>
</comment>
<keyword evidence="1" id="KW-1133">Transmembrane helix</keyword>
<sequence length="395" mass="44716">MLWKREMPEDRSADVLIFLAVAAFLLGLWVGIRAFFILAGVIVAIHIVQQFYDKRLGRYLNLQSEQKIIRLFPGEKAVFKFRFENRGNLSLPKANLKFQVTDSLTAADSLLGKPIVGTDAQLYETSFQIPKKQVLEVSLPFTAVKRGLAAPSSISLDLPLFRMQPLQLSYLGRFQTSVIVYPTPEFVQGVDYFFSQQVGHVLADIALTEDPLQIKSIRDYVPTDDFRRIHWNASVRKNMLQTKVLEHTYDMTITLILNISTTSRLGNAYVSPDFERILSCAAFIIYRAAENGYPIDMHVNLRAKGQTHIFTESTGLPETDVKNNLDLLASIHVKDGMTDIASVLHHLKMRRNQSVSILIGEFPASLHGMNGRLYHVNPEKAVLEEVTLNRERVRA</sequence>
<keyword evidence="1" id="KW-0472">Membrane</keyword>
<organism evidence="3 4">
    <name type="scientific">Terribacillus saccharophilus</name>
    <dbReference type="NCBI Taxonomy" id="361277"/>
    <lineage>
        <taxon>Bacteria</taxon>
        <taxon>Bacillati</taxon>
        <taxon>Bacillota</taxon>
        <taxon>Bacilli</taxon>
        <taxon>Bacillales</taxon>
        <taxon>Bacillaceae</taxon>
        <taxon>Terribacillus</taxon>
    </lineage>
</organism>
<feature type="transmembrane region" description="Helical" evidence="1">
    <location>
        <begin position="15"/>
        <end position="48"/>
    </location>
</feature>
<dbReference type="PANTHER" id="PTHR34351">
    <property type="entry name" value="SLR1927 PROTEIN-RELATED"/>
    <property type="match status" value="1"/>
</dbReference>
<dbReference type="InterPro" id="IPR002881">
    <property type="entry name" value="DUF58"/>
</dbReference>